<evidence type="ECO:0000256" key="1">
    <source>
        <dbReference type="SAM" id="MobiDB-lite"/>
    </source>
</evidence>
<organism evidence="2 3">
    <name type="scientific">Zizania palustris</name>
    <name type="common">Northern wild rice</name>
    <dbReference type="NCBI Taxonomy" id="103762"/>
    <lineage>
        <taxon>Eukaryota</taxon>
        <taxon>Viridiplantae</taxon>
        <taxon>Streptophyta</taxon>
        <taxon>Embryophyta</taxon>
        <taxon>Tracheophyta</taxon>
        <taxon>Spermatophyta</taxon>
        <taxon>Magnoliopsida</taxon>
        <taxon>Liliopsida</taxon>
        <taxon>Poales</taxon>
        <taxon>Poaceae</taxon>
        <taxon>BOP clade</taxon>
        <taxon>Oryzoideae</taxon>
        <taxon>Oryzeae</taxon>
        <taxon>Zizaniinae</taxon>
        <taxon>Zizania</taxon>
    </lineage>
</organism>
<feature type="compositionally biased region" description="Basic and acidic residues" evidence="1">
    <location>
        <begin position="56"/>
        <end position="66"/>
    </location>
</feature>
<proteinExistence type="predicted"/>
<feature type="region of interest" description="Disordered" evidence="1">
    <location>
        <begin position="56"/>
        <end position="89"/>
    </location>
</feature>
<reference evidence="2" key="2">
    <citation type="submission" date="2021-02" db="EMBL/GenBank/DDBJ databases">
        <authorList>
            <person name="Kimball J.A."/>
            <person name="Haas M.W."/>
            <person name="Macchietto M."/>
            <person name="Kono T."/>
            <person name="Duquette J."/>
            <person name="Shao M."/>
        </authorList>
    </citation>
    <scope>NUCLEOTIDE SEQUENCE</scope>
    <source>
        <tissue evidence="2">Fresh leaf tissue</tissue>
    </source>
</reference>
<dbReference type="EMBL" id="JAAALK010000287">
    <property type="protein sequence ID" value="KAG8056524.1"/>
    <property type="molecule type" value="Genomic_DNA"/>
</dbReference>
<dbReference type="AlphaFoldDB" id="A0A8J5VUM8"/>
<name>A0A8J5VUM8_ZIZPA</name>
<reference evidence="2" key="1">
    <citation type="journal article" date="2021" name="bioRxiv">
        <title>Whole Genome Assembly and Annotation of Northern Wild Rice, Zizania palustris L., Supports a Whole Genome Duplication in the Zizania Genus.</title>
        <authorList>
            <person name="Haas M."/>
            <person name="Kono T."/>
            <person name="Macchietto M."/>
            <person name="Millas R."/>
            <person name="McGilp L."/>
            <person name="Shao M."/>
            <person name="Duquette J."/>
            <person name="Hirsch C.N."/>
            <person name="Kimball J."/>
        </authorList>
    </citation>
    <scope>NUCLEOTIDE SEQUENCE</scope>
    <source>
        <tissue evidence="2">Fresh leaf tissue</tissue>
    </source>
</reference>
<gene>
    <name evidence="2" type="ORF">GUJ93_ZPchr0002g24069</name>
</gene>
<sequence>MMKNKNNHLKRSTYHKTTDLVPMRRMRWSSDRICRYGSKWREMLEGKRLEIKRCSKKEEEKNKPGRDAAAAPVKRQWGEHVGEEGCSSNACEGERAEEEVLEVKEETI</sequence>
<keyword evidence="3" id="KW-1185">Reference proteome</keyword>
<evidence type="ECO:0000313" key="3">
    <source>
        <dbReference type="Proteomes" id="UP000729402"/>
    </source>
</evidence>
<dbReference type="Proteomes" id="UP000729402">
    <property type="component" value="Unassembled WGS sequence"/>
</dbReference>
<protein>
    <submittedName>
        <fullName evidence="2">Uncharacterized protein</fullName>
    </submittedName>
</protein>
<comment type="caution">
    <text evidence="2">The sequence shown here is derived from an EMBL/GenBank/DDBJ whole genome shotgun (WGS) entry which is preliminary data.</text>
</comment>
<accession>A0A8J5VUM8</accession>
<evidence type="ECO:0000313" key="2">
    <source>
        <dbReference type="EMBL" id="KAG8056524.1"/>
    </source>
</evidence>